<dbReference type="EMBL" id="AKCV02000025">
    <property type="protein sequence ID" value="TMS56932.1"/>
    <property type="molecule type" value="Genomic_DNA"/>
</dbReference>
<gene>
    <name evidence="1" type="primary">yidD</name>
    <name evidence="1" type="ORF">MW7_013220</name>
</gene>
<comment type="caution">
    <text evidence="1">The sequence shown here is derived from an EMBL/GenBank/DDBJ whole genome shotgun (WGS) entry which is preliminary data.</text>
</comment>
<protein>
    <submittedName>
        <fullName evidence="1">Membrane protein insertion efficiency factor YidD</fullName>
    </submittedName>
</protein>
<reference evidence="1" key="1">
    <citation type="submission" date="2019-05" db="EMBL/GenBank/DDBJ databases">
        <title>Revised genome assembly of Burkholderiaceae (previously Ralstonia) sp. PBA.</title>
        <authorList>
            <person name="Gan H.M."/>
        </authorList>
    </citation>
    <scope>NUCLEOTIDE SEQUENCE</scope>
    <source>
        <strain evidence="1">PBA</strain>
    </source>
</reference>
<evidence type="ECO:0000313" key="1">
    <source>
        <dbReference type="EMBL" id="TMS56932.1"/>
    </source>
</evidence>
<evidence type="ECO:0000313" key="2">
    <source>
        <dbReference type="Proteomes" id="UP000004277"/>
    </source>
</evidence>
<proteinExistence type="predicted"/>
<accession>A0ACD3SL49</accession>
<keyword evidence="2" id="KW-1185">Reference proteome</keyword>
<organism evidence="1 2">
    <name type="scientific">Imbroritus primus</name>
    <dbReference type="NCBI Taxonomy" id="3058603"/>
    <lineage>
        <taxon>Bacteria</taxon>
        <taxon>Pseudomonadati</taxon>
        <taxon>Pseudomonadota</taxon>
        <taxon>Betaproteobacteria</taxon>
        <taxon>Burkholderiales</taxon>
        <taxon>Burkholderiaceae</taxon>
        <taxon>Imbroritus</taxon>
    </lineage>
</organism>
<sequence length="90" mass="9932">MKKLLLLLIRGYQIALSPFFGAQCRFHPTCSHYAQEAITRYGAGRGGRLALGRLCRCHPFTRGGYDPVPDLTASRATAAARRCSVKLPRP</sequence>
<name>A0ACD3SL49_9BURK</name>
<dbReference type="Proteomes" id="UP000004277">
    <property type="component" value="Unassembled WGS sequence"/>
</dbReference>